<protein>
    <submittedName>
        <fullName evidence="4">Peptidoglycan-binding protein LysM</fullName>
    </submittedName>
</protein>
<dbReference type="SMART" id="SM00257">
    <property type="entry name" value="LysM"/>
    <property type="match status" value="1"/>
</dbReference>
<feature type="compositionally biased region" description="Low complexity" evidence="1">
    <location>
        <begin position="82"/>
        <end position="160"/>
    </location>
</feature>
<sequence>MKINKTLASTLGTAAVLGITLLAGTTSASADTTVTVKSGDTVSEIAQAYNSTISGIEKANNLTNDLIYVGDQLTVPTDDDATTTTSTSSQQTTGSYTPSYTYTPSTTSSYNTNSNSSAASTSSNSSSASTKSYSNTAATSSSNNSSSTSTSSTSSSSVGSSVSSVASAMAAKTGVSASTWQRIIMRESGGNGNISNASSGAYGYFQLLGHGEHSGMSAAEQVNMAASVYEAQGMAAWGE</sequence>
<evidence type="ECO:0000313" key="5">
    <source>
        <dbReference type="Proteomes" id="UP000245080"/>
    </source>
</evidence>
<dbReference type="EMBL" id="QCXQ01000003">
    <property type="protein sequence ID" value="PWF99854.1"/>
    <property type="molecule type" value="Genomic_DNA"/>
</dbReference>
<dbReference type="InterPro" id="IPR023346">
    <property type="entry name" value="Lysozyme-like_dom_sf"/>
</dbReference>
<dbReference type="OrthoDB" id="2241791at2"/>
<evidence type="ECO:0000313" key="4">
    <source>
        <dbReference type="EMBL" id="PWF99854.1"/>
    </source>
</evidence>
<keyword evidence="2" id="KW-0732">Signal</keyword>
<dbReference type="Proteomes" id="UP000245080">
    <property type="component" value="Unassembled WGS sequence"/>
</dbReference>
<feature type="domain" description="LysM" evidence="3">
    <location>
        <begin position="32"/>
        <end position="75"/>
    </location>
</feature>
<dbReference type="Gene3D" id="1.10.530.10">
    <property type="match status" value="1"/>
</dbReference>
<dbReference type="RefSeq" id="WP_109250708.1">
    <property type="nucleotide sequence ID" value="NZ_QCXQ01000003.1"/>
</dbReference>
<feature type="signal peptide" evidence="2">
    <location>
        <begin position="1"/>
        <end position="30"/>
    </location>
</feature>
<comment type="caution">
    <text evidence="4">The sequence shown here is derived from an EMBL/GenBank/DDBJ whole genome shotgun (WGS) entry which is preliminary data.</text>
</comment>
<evidence type="ECO:0000256" key="1">
    <source>
        <dbReference type="SAM" id="MobiDB-lite"/>
    </source>
</evidence>
<evidence type="ECO:0000256" key="2">
    <source>
        <dbReference type="SAM" id="SignalP"/>
    </source>
</evidence>
<dbReference type="SUPFAM" id="SSF54106">
    <property type="entry name" value="LysM domain"/>
    <property type="match status" value="1"/>
</dbReference>
<name>A0A2V1N0A2_9LACO</name>
<dbReference type="InterPro" id="IPR018392">
    <property type="entry name" value="LysM"/>
</dbReference>
<evidence type="ECO:0000259" key="3">
    <source>
        <dbReference type="PROSITE" id="PS51782"/>
    </source>
</evidence>
<dbReference type="InterPro" id="IPR036779">
    <property type="entry name" value="LysM_dom_sf"/>
</dbReference>
<accession>A0A2V1N0A2</accession>
<dbReference type="PROSITE" id="PS51782">
    <property type="entry name" value="LYSM"/>
    <property type="match status" value="1"/>
</dbReference>
<keyword evidence="5" id="KW-1185">Reference proteome</keyword>
<dbReference type="CDD" id="cd00118">
    <property type="entry name" value="LysM"/>
    <property type="match status" value="1"/>
</dbReference>
<dbReference type="Pfam" id="PF01476">
    <property type="entry name" value="LysM"/>
    <property type="match status" value="1"/>
</dbReference>
<proteinExistence type="predicted"/>
<dbReference type="SUPFAM" id="SSF53955">
    <property type="entry name" value="Lysozyme-like"/>
    <property type="match status" value="1"/>
</dbReference>
<feature type="chain" id="PRO_5015912146" evidence="2">
    <location>
        <begin position="31"/>
        <end position="239"/>
    </location>
</feature>
<feature type="region of interest" description="Disordered" evidence="1">
    <location>
        <begin position="75"/>
        <end position="160"/>
    </location>
</feature>
<gene>
    <name evidence="4" type="ORF">DCM90_07275</name>
</gene>
<organism evidence="4 5">
    <name type="scientific">Levilactobacillus bambusae</name>
    <dbReference type="NCBI Taxonomy" id="2024736"/>
    <lineage>
        <taxon>Bacteria</taxon>
        <taxon>Bacillati</taxon>
        <taxon>Bacillota</taxon>
        <taxon>Bacilli</taxon>
        <taxon>Lactobacillales</taxon>
        <taxon>Lactobacillaceae</taxon>
        <taxon>Levilactobacillus</taxon>
    </lineage>
</organism>
<reference evidence="4 5" key="1">
    <citation type="journal article" date="2018" name="Int. J. Syst. Evol. Microbiol.">
        <title>Lactobacillus bambusae sp. nov., isolated from a traditional fermented Ma-bamboo shoots of Taiwan.</title>
        <authorList>
            <person name="Wang L.-T."/>
        </authorList>
    </citation>
    <scope>NUCLEOTIDE SEQUENCE [LARGE SCALE GENOMIC DNA]</scope>
    <source>
        <strain evidence="4 5">BS-W1</strain>
    </source>
</reference>
<dbReference type="AlphaFoldDB" id="A0A2V1N0A2"/>
<dbReference type="Gene3D" id="3.10.350.10">
    <property type="entry name" value="LysM domain"/>
    <property type="match status" value="1"/>
</dbReference>